<dbReference type="Proteomes" id="UP000014803">
    <property type="component" value="Chromosome"/>
</dbReference>
<reference evidence="4 5" key="1">
    <citation type="journal article" date="2013" name="Sci. Rep.">
        <title>Extraordinary expansion of a Sorangium cellulosum genome from an alkaline milieu.</title>
        <authorList>
            <person name="Han K."/>
            <person name="Li Z.F."/>
            <person name="Peng R."/>
            <person name="Zhu L.P."/>
            <person name="Zhou T."/>
            <person name="Wang L.G."/>
            <person name="Li S.G."/>
            <person name="Zhang X.B."/>
            <person name="Hu W."/>
            <person name="Wu Z.H."/>
            <person name="Qin N."/>
            <person name="Li Y.Z."/>
        </authorList>
    </citation>
    <scope>NUCLEOTIDE SEQUENCE [LARGE SCALE GENOMIC DNA]</scope>
    <source>
        <strain evidence="4 5">So0157-2</strain>
    </source>
</reference>
<dbReference type="PANTHER" id="PTHR31005">
    <property type="entry name" value="DUF4139 DOMAIN-CONTAINING PROTEIN"/>
    <property type="match status" value="1"/>
</dbReference>
<dbReference type="OrthoDB" id="9777444at2"/>
<dbReference type="InterPro" id="IPR025554">
    <property type="entry name" value="DUF4140"/>
</dbReference>
<evidence type="ECO:0000313" key="4">
    <source>
        <dbReference type="EMBL" id="AGP33480.1"/>
    </source>
</evidence>
<dbReference type="EMBL" id="CP003969">
    <property type="protein sequence ID" value="AGP33480.1"/>
    <property type="molecule type" value="Genomic_DNA"/>
</dbReference>
<dbReference type="PATRIC" id="fig|1254432.3.peg.552"/>
<dbReference type="Pfam" id="PF13600">
    <property type="entry name" value="DUF4140"/>
    <property type="match status" value="1"/>
</dbReference>
<dbReference type="Pfam" id="PF13598">
    <property type="entry name" value="DUF4139"/>
    <property type="match status" value="1"/>
</dbReference>
<dbReference type="NCBIfam" id="TIGR02231">
    <property type="entry name" value="mucoidy inhibitor MuiA family protein"/>
    <property type="match status" value="1"/>
</dbReference>
<dbReference type="HOGENOM" id="CLU_010457_4_0_7"/>
<organism evidence="4 5">
    <name type="scientific">Sorangium cellulosum So0157-2</name>
    <dbReference type="NCBI Taxonomy" id="1254432"/>
    <lineage>
        <taxon>Bacteria</taxon>
        <taxon>Pseudomonadati</taxon>
        <taxon>Myxococcota</taxon>
        <taxon>Polyangia</taxon>
        <taxon>Polyangiales</taxon>
        <taxon>Polyangiaceae</taxon>
        <taxon>Sorangium</taxon>
    </lineage>
</organism>
<proteinExistence type="predicted"/>
<feature type="domain" description="DUF4139" evidence="2">
    <location>
        <begin position="290"/>
        <end position="577"/>
    </location>
</feature>
<protein>
    <recommendedName>
        <fullName evidence="6">DUF4139 domain-containing protein</fullName>
    </recommendedName>
</protein>
<sequence length="585" mass="60870">MATATSASGSDRAERSAGGGDAGGGDAGGGAEGGASAGGAGAAAGAPHPSAARVVTLFEDRAEVVRAARVEVGAGAQWIAIGGVSVFVDERTVQARVAGAGAEGAVRVTAARVRWRAHREAALGREAIDALSREQREASRRAGAAERARDRASRREAHLDQLLATWSQAMSEVPKDAGEPARLASWRAGVEALHAALAEALGASADARGARAHAEDDARRAAARLREGSIEQPRYEAVVEVEVHAPAPQPVEIELTYRVACAIWRPEHLARLSVAPAGAAAAGAGGAGAQGAGGSVELTTWAAAWQATGEAWENVTARFSTARPSRSAEAPLLADDVLRARRRAEVDRRRVVVEARDQAIATAGLGRGARAVDEMPGVDDGGEPLIFEAAEPVTLPSDGRPTRIEIARRSLPAELALVLYPEAHPAAHLRATVTLDGGGGRPRPLLAGPVKVARGGSLIGRARLDFVGAGEPFELGFGVDDAVRVRRTVDEEQDTSAITGSRKIRRRVKLSLSNLSSDVKRVLVTERIPVSEVADVEIALGEAPGWALDAEDGFLRGRVELPPKGLKTMSFSYELRAAASVVLPF</sequence>
<feature type="domain" description="DUF4140" evidence="3">
    <location>
        <begin position="55"/>
        <end position="158"/>
    </location>
</feature>
<dbReference type="KEGG" id="scu:SCE1572_02510"/>
<evidence type="ECO:0008006" key="6">
    <source>
        <dbReference type="Google" id="ProtNLM"/>
    </source>
</evidence>
<gene>
    <name evidence="4" type="ORF">SCE1572_02510</name>
</gene>
<dbReference type="eggNOG" id="COG5316">
    <property type="taxonomic scope" value="Bacteria"/>
</dbReference>
<feature type="compositionally biased region" description="Gly residues" evidence="1">
    <location>
        <begin position="17"/>
        <end position="42"/>
    </location>
</feature>
<dbReference type="InterPro" id="IPR037291">
    <property type="entry name" value="DUF4139"/>
</dbReference>
<accession>S4XNY8</accession>
<dbReference type="InterPro" id="IPR011935">
    <property type="entry name" value="CHP02231"/>
</dbReference>
<evidence type="ECO:0000313" key="5">
    <source>
        <dbReference type="Proteomes" id="UP000014803"/>
    </source>
</evidence>
<dbReference type="AlphaFoldDB" id="S4XNY8"/>
<dbReference type="PANTHER" id="PTHR31005:SF8">
    <property type="entry name" value="DUF4139 DOMAIN-CONTAINING PROTEIN"/>
    <property type="match status" value="1"/>
</dbReference>
<name>S4XNY8_SORCE</name>
<evidence type="ECO:0000259" key="3">
    <source>
        <dbReference type="Pfam" id="PF13600"/>
    </source>
</evidence>
<feature type="region of interest" description="Disordered" evidence="1">
    <location>
        <begin position="1"/>
        <end position="46"/>
    </location>
</feature>
<dbReference type="RefSeq" id="WP_020732511.1">
    <property type="nucleotide sequence ID" value="NC_021658.1"/>
</dbReference>
<dbReference type="STRING" id="1254432.SCE1572_02510"/>
<evidence type="ECO:0000256" key="1">
    <source>
        <dbReference type="SAM" id="MobiDB-lite"/>
    </source>
</evidence>
<evidence type="ECO:0000259" key="2">
    <source>
        <dbReference type="Pfam" id="PF13598"/>
    </source>
</evidence>